<dbReference type="Pfam" id="PF02616">
    <property type="entry name" value="SMC_ScpA"/>
    <property type="match status" value="1"/>
</dbReference>
<name>A0A1G2SAZ4_9BACT</name>
<dbReference type="InterPro" id="IPR003768">
    <property type="entry name" value="ScpA"/>
</dbReference>
<dbReference type="PANTHER" id="PTHR33969:SF2">
    <property type="entry name" value="SEGREGATION AND CONDENSATION PROTEIN A"/>
    <property type="match status" value="1"/>
</dbReference>
<dbReference type="Gene3D" id="1.10.10.580">
    <property type="entry name" value="Structural maintenance of chromosome 1. Chain E"/>
    <property type="match status" value="1"/>
</dbReference>
<dbReference type="EMBL" id="MHUS01000010">
    <property type="protein sequence ID" value="OHA81541.1"/>
    <property type="molecule type" value="Genomic_DNA"/>
</dbReference>
<evidence type="ECO:0000313" key="3">
    <source>
        <dbReference type="Proteomes" id="UP000176997"/>
    </source>
</evidence>
<accession>A0A1G2SAZ4</accession>
<dbReference type="PANTHER" id="PTHR33969">
    <property type="entry name" value="SEGREGATION AND CONDENSATION PROTEIN A"/>
    <property type="match status" value="1"/>
</dbReference>
<gene>
    <name evidence="2" type="ORF">A2675_03680</name>
</gene>
<evidence type="ECO:0000256" key="1">
    <source>
        <dbReference type="ARBA" id="ARBA00044777"/>
    </source>
</evidence>
<dbReference type="Proteomes" id="UP000176997">
    <property type="component" value="Unassembled WGS sequence"/>
</dbReference>
<dbReference type="STRING" id="1802723.A2675_03680"/>
<dbReference type="Gene3D" id="6.10.250.2410">
    <property type="match status" value="1"/>
</dbReference>
<comment type="caution">
    <text evidence="2">The sequence shown here is derived from an EMBL/GenBank/DDBJ whole genome shotgun (WGS) entry which is preliminary data.</text>
</comment>
<sequence length="243" mass="27473">MDTAFQVKTTGFEGPLDLLLSLIEKRKLLINEISLSQIADDYLVYVRGIADMPLKDTAQFLLVAATLVLIKSRSLLPTLTLSREEESSIDDLERRLKLYERYRTLAHTLHERFGTEFLFARRDRGTRATVFAPDAETNPGALVLAIREVVGRFPKVEVLPKVIVKRIVSIEETMDRLRDRVAAALKMSFRDFVGGGEKEKKEVIIGFLALLELTKQGVIDVIQHATFEDISIEAQDVGVPQYR</sequence>
<proteinExistence type="predicted"/>
<organism evidence="2 3">
    <name type="scientific">Candidatus Yonathbacteria bacterium RIFCSPHIGHO2_01_FULL_51_10</name>
    <dbReference type="NCBI Taxonomy" id="1802723"/>
    <lineage>
        <taxon>Bacteria</taxon>
        <taxon>Candidatus Yonathiibacteriota</taxon>
    </lineage>
</organism>
<dbReference type="AlphaFoldDB" id="A0A1G2SAZ4"/>
<dbReference type="InterPro" id="IPR023093">
    <property type="entry name" value="ScpA-like_C"/>
</dbReference>
<evidence type="ECO:0000313" key="2">
    <source>
        <dbReference type="EMBL" id="OHA81541.1"/>
    </source>
</evidence>
<protein>
    <recommendedName>
        <fullName evidence="1">Segregation and condensation protein A</fullName>
    </recommendedName>
</protein>
<reference evidence="2 3" key="1">
    <citation type="journal article" date="2016" name="Nat. Commun.">
        <title>Thousands of microbial genomes shed light on interconnected biogeochemical processes in an aquifer system.</title>
        <authorList>
            <person name="Anantharaman K."/>
            <person name="Brown C.T."/>
            <person name="Hug L.A."/>
            <person name="Sharon I."/>
            <person name="Castelle C.J."/>
            <person name="Probst A.J."/>
            <person name="Thomas B.C."/>
            <person name="Singh A."/>
            <person name="Wilkins M.J."/>
            <person name="Karaoz U."/>
            <person name="Brodie E.L."/>
            <person name="Williams K.H."/>
            <person name="Hubbard S.S."/>
            <person name="Banfield J.F."/>
        </authorList>
    </citation>
    <scope>NUCLEOTIDE SEQUENCE [LARGE SCALE GENOMIC DNA]</scope>
</reference>